<dbReference type="Proteomes" id="UP000196218">
    <property type="component" value="Unassembled WGS sequence"/>
</dbReference>
<reference evidence="7 8" key="1">
    <citation type="submission" date="2016-04" db="EMBL/GenBank/DDBJ databases">
        <authorList>
            <person name="Peeters C."/>
        </authorList>
    </citation>
    <scope>NUCLEOTIDE SEQUENCE [LARGE SCALE GENOMIC DNA]</scope>
    <source>
        <strain evidence="7">LMG 29311</strain>
    </source>
</reference>
<gene>
    <name evidence="7" type="ORF">UA18_05723</name>
</gene>
<dbReference type="GO" id="GO:0005524">
    <property type="term" value="F:ATP binding"/>
    <property type="evidence" value="ECO:0007669"/>
    <property type="project" value="UniProtKB-KW"/>
</dbReference>
<dbReference type="SUPFAM" id="SSF52540">
    <property type="entry name" value="P-loop containing nucleoside triphosphate hydrolases"/>
    <property type="match status" value="1"/>
</dbReference>
<dbReference type="PANTHER" id="PTHR32071">
    <property type="entry name" value="TRANSCRIPTIONAL REGULATORY PROTEIN"/>
    <property type="match status" value="1"/>
</dbReference>
<proteinExistence type="predicted"/>
<dbReference type="InterPro" id="IPR003593">
    <property type="entry name" value="AAA+_ATPase"/>
</dbReference>
<dbReference type="InterPro" id="IPR025944">
    <property type="entry name" value="Sigma_54_int_dom_CS"/>
</dbReference>
<dbReference type="InterPro" id="IPR009057">
    <property type="entry name" value="Homeodomain-like_sf"/>
</dbReference>
<feature type="region of interest" description="Disordered" evidence="5">
    <location>
        <begin position="322"/>
        <end position="347"/>
    </location>
</feature>
<dbReference type="RefSeq" id="WP_088927610.1">
    <property type="nucleotide sequence ID" value="NZ_CADFGW010000014.1"/>
</dbReference>
<evidence type="ECO:0000256" key="1">
    <source>
        <dbReference type="ARBA" id="ARBA00022741"/>
    </source>
</evidence>
<feature type="compositionally biased region" description="Gly residues" evidence="5">
    <location>
        <begin position="325"/>
        <end position="336"/>
    </location>
</feature>
<dbReference type="InterPro" id="IPR002197">
    <property type="entry name" value="HTH_Fis"/>
</dbReference>
<dbReference type="EMBL" id="FKJW01000006">
    <property type="protein sequence ID" value="SAK02799.1"/>
    <property type="molecule type" value="Genomic_DNA"/>
</dbReference>
<keyword evidence="1" id="KW-0547">Nucleotide-binding</keyword>
<dbReference type="PROSITE" id="PS50045">
    <property type="entry name" value="SIGMA54_INTERACT_4"/>
    <property type="match status" value="1"/>
</dbReference>
<dbReference type="InterPro" id="IPR025662">
    <property type="entry name" value="Sigma_54_int_dom_ATP-bd_1"/>
</dbReference>
<dbReference type="SMART" id="SM00382">
    <property type="entry name" value="AAA"/>
    <property type="match status" value="1"/>
</dbReference>
<dbReference type="Pfam" id="PF25601">
    <property type="entry name" value="AAA_lid_14"/>
    <property type="match status" value="1"/>
</dbReference>
<keyword evidence="4" id="KW-0804">Transcription</keyword>
<dbReference type="InterPro" id="IPR002078">
    <property type="entry name" value="Sigma_54_int"/>
</dbReference>
<dbReference type="Pfam" id="PF02954">
    <property type="entry name" value="HTH_8"/>
    <property type="match status" value="1"/>
</dbReference>
<dbReference type="Pfam" id="PF00158">
    <property type="entry name" value="Sigma54_activat"/>
    <property type="match status" value="1"/>
</dbReference>
<sequence>MSKSDDDGTRLFGRSRSIQTLMLKVSRVATTRASVLIVGESGAGKDIVARLLHDMSPRRRGPFVPVNCGAIPGDIAESQLFGHEKGSFTGAVAQHVGMFEAARGGTLFLDEIAEMPLELQVKLLRTLESNTIMRVGGHEAIPIDVRIVAATHHDPVEAVRSGRLREDLFYRIATVALHVPALRQREDDVGEIALQIVERLNTRHRTRKRLSTQAMKALRAYTWPGNVRELRNAVERAFILADEQIELQLPRRQPPREEVRHNAMTLHIGTTLAHTQQRFIVASLRHFNGDKPRTAKALGISLKTLYNRLALLPEHERNLVANLSGGTGNAGGGTGSGTNPTTNASSQ</sequence>
<dbReference type="CDD" id="cd00009">
    <property type="entry name" value="AAA"/>
    <property type="match status" value="1"/>
</dbReference>
<name>A0ABD7LD89_9BURK</name>
<dbReference type="Gene3D" id="1.10.8.60">
    <property type="match status" value="1"/>
</dbReference>
<dbReference type="Gene3D" id="1.10.10.60">
    <property type="entry name" value="Homeodomain-like"/>
    <property type="match status" value="1"/>
</dbReference>
<organism evidence="7 8">
    <name type="scientific">Burkholderia multivorans</name>
    <dbReference type="NCBI Taxonomy" id="87883"/>
    <lineage>
        <taxon>Bacteria</taxon>
        <taxon>Pseudomonadati</taxon>
        <taxon>Pseudomonadota</taxon>
        <taxon>Betaproteobacteria</taxon>
        <taxon>Burkholderiales</taxon>
        <taxon>Burkholderiaceae</taxon>
        <taxon>Burkholderia</taxon>
        <taxon>Burkholderia cepacia complex</taxon>
    </lineage>
</organism>
<dbReference type="PROSITE" id="PS00688">
    <property type="entry name" value="SIGMA54_INTERACT_3"/>
    <property type="match status" value="1"/>
</dbReference>
<protein>
    <submittedName>
        <fullName evidence="7">Sigma-54 dependent transcription regulator</fullName>
    </submittedName>
</protein>
<dbReference type="Gene3D" id="3.40.50.300">
    <property type="entry name" value="P-loop containing nucleotide triphosphate hydrolases"/>
    <property type="match status" value="1"/>
</dbReference>
<dbReference type="PROSITE" id="PS00675">
    <property type="entry name" value="SIGMA54_INTERACT_1"/>
    <property type="match status" value="1"/>
</dbReference>
<evidence type="ECO:0000256" key="2">
    <source>
        <dbReference type="ARBA" id="ARBA00022840"/>
    </source>
</evidence>
<keyword evidence="3" id="KW-0805">Transcription regulation</keyword>
<dbReference type="FunFam" id="3.40.50.300:FF:000006">
    <property type="entry name" value="DNA-binding transcriptional regulator NtrC"/>
    <property type="match status" value="1"/>
</dbReference>
<comment type="caution">
    <text evidence="7">The sequence shown here is derived from an EMBL/GenBank/DDBJ whole genome shotgun (WGS) entry which is preliminary data.</text>
</comment>
<keyword evidence="2" id="KW-0067">ATP-binding</keyword>
<dbReference type="SUPFAM" id="SSF46689">
    <property type="entry name" value="Homeodomain-like"/>
    <property type="match status" value="1"/>
</dbReference>
<accession>A0ABD7LD89</accession>
<dbReference type="InterPro" id="IPR027417">
    <property type="entry name" value="P-loop_NTPase"/>
</dbReference>
<feature type="domain" description="Sigma-54 factor interaction" evidence="6">
    <location>
        <begin position="11"/>
        <end position="239"/>
    </location>
</feature>
<evidence type="ECO:0000256" key="5">
    <source>
        <dbReference type="SAM" id="MobiDB-lite"/>
    </source>
</evidence>
<evidence type="ECO:0000256" key="3">
    <source>
        <dbReference type="ARBA" id="ARBA00023015"/>
    </source>
</evidence>
<dbReference type="InterPro" id="IPR058031">
    <property type="entry name" value="AAA_lid_NorR"/>
</dbReference>
<evidence type="ECO:0000259" key="6">
    <source>
        <dbReference type="PROSITE" id="PS50045"/>
    </source>
</evidence>
<evidence type="ECO:0000313" key="8">
    <source>
        <dbReference type="Proteomes" id="UP000196218"/>
    </source>
</evidence>
<feature type="compositionally biased region" description="Low complexity" evidence="5">
    <location>
        <begin position="337"/>
        <end position="347"/>
    </location>
</feature>
<evidence type="ECO:0000313" key="7">
    <source>
        <dbReference type="EMBL" id="SAK02799.1"/>
    </source>
</evidence>
<evidence type="ECO:0000256" key="4">
    <source>
        <dbReference type="ARBA" id="ARBA00023163"/>
    </source>
</evidence>
<dbReference type="AlphaFoldDB" id="A0ABD7LD89"/>